<dbReference type="PANTHER" id="PTHR11839">
    <property type="entry name" value="UDP/ADP-SUGAR PYROPHOSPHATASE"/>
    <property type="match status" value="1"/>
</dbReference>
<dbReference type="GO" id="GO:0080041">
    <property type="term" value="F:ADP-ribose pyrophosphohydrolase activity"/>
    <property type="evidence" value="ECO:0007669"/>
    <property type="project" value="TreeGrafter"/>
</dbReference>
<dbReference type="SUPFAM" id="SSF55811">
    <property type="entry name" value="Nudix"/>
    <property type="match status" value="1"/>
</dbReference>
<dbReference type="GeneID" id="68100138"/>
<organism evidence="4 5">
    <name type="scientific">Naegleria lovaniensis</name>
    <name type="common">Amoeba</name>
    <dbReference type="NCBI Taxonomy" id="51637"/>
    <lineage>
        <taxon>Eukaryota</taxon>
        <taxon>Discoba</taxon>
        <taxon>Heterolobosea</taxon>
        <taxon>Tetramitia</taxon>
        <taxon>Eutetramitia</taxon>
        <taxon>Vahlkampfiidae</taxon>
        <taxon>Naegleria</taxon>
    </lineage>
</organism>
<dbReference type="GO" id="GO:0019693">
    <property type="term" value="P:ribose phosphate metabolic process"/>
    <property type="evidence" value="ECO:0007669"/>
    <property type="project" value="TreeGrafter"/>
</dbReference>
<gene>
    <name evidence="4" type="ORF">C9374_007684</name>
</gene>
<comment type="caution">
    <text evidence="4">The sequence shown here is derived from an EMBL/GenBank/DDBJ whole genome shotgun (WGS) entry which is preliminary data.</text>
</comment>
<dbReference type="Gene3D" id="3.90.79.10">
    <property type="entry name" value="Nucleoside Triphosphate Pyrophosphohydrolase"/>
    <property type="match status" value="1"/>
</dbReference>
<name>A0AA88KIA5_NAELO</name>
<keyword evidence="5" id="KW-1185">Reference proteome</keyword>
<dbReference type="InterPro" id="IPR000086">
    <property type="entry name" value="NUDIX_hydrolase_dom"/>
</dbReference>
<feature type="domain" description="Nudix hydrolase" evidence="3">
    <location>
        <begin position="153"/>
        <end position="308"/>
    </location>
</feature>
<dbReference type="Proteomes" id="UP000816034">
    <property type="component" value="Unassembled WGS sequence"/>
</dbReference>
<dbReference type="PANTHER" id="PTHR11839:SF18">
    <property type="entry name" value="NUDIX HYDROLASE DOMAIN-CONTAINING PROTEIN"/>
    <property type="match status" value="1"/>
</dbReference>
<proteinExistence type="predicted"/>
<evidence type="ECO:0000259" key="3">
    <source>
        <dbReference type="PROSITE" id="PS51462"/>
    </source>
</evidence>
<evidence type="ECO:0000256" key="2">
    <source>
        <dbReference type="ARBA" id="ARBA00022801"/>
    </source>
</evidence>
<evidence type="ECO:0000313" key="4">
    <source>
        <dbReference type="EMBL" id="KAG2379046.1"/>
    </source>
</evidence>
<dbReference type="Pfam" id="PF00293">
    <property type="entry name" value="NUDIX"/>
    <property type="match status" value="1"/>
</dbReference>
<dbReference type="GO" id="GO:0006753">
    <property type="term" value="P:nucleoside phosphate metabolic process"/>
    <property type="evidence" value="ECO:0007669"/>
    <property type="project" value="TreeGrafter"/>
</dbReference>
<dbReference type="GO" id="GO:0080042">
    <property type="term" value="F:ADP-glucose pyrophosphohydrolase activity"/>
    <property type="evidence" value="ECO:0007669"/>
    <property type="project" value="TreeGrafter"/>
</dbReference>
<protein>
    <recommendedName>
        <fullName evidence="3">Nudix hydrolase domain-containing protein</fullName>
    </recommendedName>
</protein>
<evidence type="ECO:0000313" key="5">
    <source>
        <dbReference type="Proteomes" id="UP000816034"/>
    </source>
</evidence>
<dbReference type="PROSITE" id="PS51462">
    <property type="entry name" value="NUDIX"/>
    <property type="match status" value="1"/>
</dbReference>
<accession>A0AA88KIA5</accession>
<reference evidence="4 5" key="1">
    <citation type="journal article" date="2018" name="BMC Genomics">
        <title>The genome of Naegleria lovaniensis, the basis for a comparative approach to unravel pathogenicity factors of the human pathogenic amoeba N. fowleri.</title>
        <authorList>
            <person name="Liechti N."/>
            <person name="Schurch N."/>
            <person name="Bruggmann R."/>
            <person name="Wittwer M."/>
        </authorList>
    </citation>
    <scope>NUCLEOTIDE SEQUENCE [LARGE SCALE GENOMIC DNA]</scope>
    <source>
        <strain evidence="4 5">ATCC 30569</strain>
    </source>
</reference>
<keyword evidence="2" id="KW-0378">Hydrolase</keyword>
<dbReference type="RefSeq" id="XP_044546308.1">
    <property type="nucleotide sequence ID" value="XM_044697676.1"/>
</dbReference>
<dbReference type="CDD" id="cd03424">
    <property type="entry name" value="NUDIX_ADPRase_Nudt5_UGPPase_Nudt14"/>
    <property type="match status" value="1"/>
</dbReference>
<evidence type="ECO:0000256" key="1">
    <source>
        <dbReference type="ARBA" id="ARBA00001946"/>
    </source>
</evidence>
<sequence length="316" mass="35853">MFKTPRLMATRFVSCFRSDKFMKMMNRNGIRYFHFSSSSLTTNLKSHVFIGDQKVPVFLAKGLESSIDIDRVINYSPFKSWLTNIQNVMNENQEKSLNSNTYHWKELLFEGIEIQSVDIFGSRNIIGFVKFKVNVTVKTDKDEIKKLPGIVFARGGSVGILIVLQCIEDGKEYLLLVQQPRIAIGNLHSLEIPAGSMDDNGNFSGVAAKEVKEETGIEIKDAELIDLTEYCLESKFSGHYMSPGASDEVMRFFLHKTQMTRVQINALKEKMAGSEYENEIILLKVLSIEEAVKTSPDAKLLVALFMYNLYLNKSKI</sequence>
<dbReference type="EMBL" id="PYSW02000030">
    <property type="protein sequence ID" value="KAG2379046.1"/>
    <property type="molecule type" value="Genomic_DNA"/>
</dbReference>
<dbReference type="AlphaFoldDB" id="A0AA88KIA5"/>
<comment type="cofactor">
    <cofactor evidence="1">
        <name>Mg(2+)</name>
        <dbReference type="ChEBI" id="CHEBI:18420"/>
    </cofactor>
</comment>
<dbReference type="InterPro" id="IPR015797">
    <property type="entry name" value="NUDIX_hydrolase-like_dom_sf"/>
</dbReference>